<dbReference type="InterPro" id="IPR036047">
    <property type="entry name" value="F-box-like_dom_sf"/>
</dbReference>
<reference evidence="2" key="1">
    <citation type="submission" date="2020-10" db="EMBL/GenBank/DDBJ databases">
        <authorList>
            <person name="Han B."/>
            <person name="Lu T."/>
            <person name="Zhao Q."/>
            <person name="Huang X."/>
            <person name="Zhao Y."/>
        </authorList>
    </citation>
    <scope>NUCLEOTIDE SEQUENCE</scope>
</reference>
<comment type="caution">
    <text evidence="2">The sequence shown here is derived from an EMBL/GenBank/DDBJ whole genome shotgun (WGS) entry which is preliminary data.</text>
</comment>
<dbReference type="PANTHER" id="PTHR48218:SF3">
    <property type="entry name" value="OS07G0170800 PROTEIN"/>
    <property type="match status" value="1"/>
</dbReference>
<dbReference type="AlphaFoldDB" id="A0A811MYT4"/>
<accession>A0A811MYT4</accession>
<sequence>MAERERERKWKRASEEWVRRKRGRKRRKREGREGERQVGWTSDPMEALGEDVMGRVMDFLDARSVARCTVVSCAWRGIAADNRLSAP</sequence>
<feature type="region of interest" description="Disordered" evidence="1">
    <location>
        <begin position="18"/>
        <end position="42"/>
    </location>
</feature>
<name>A0A811MYT4_9POAL</name>
<evidence type="ECO:0008006" key="4">
    <source>
        <dbReference type="Google" id="ProtNLM"/>
    </source>
</evidence>
<evidence type="ECO:0000313" key="3">
    <source>
        <dbReference type="Proteomes" id="UP000604825"/>
    </source>
</evidence>
<dbReference type="Gene3D" id="1.20.1280.50">
    <property type="match status" value="1"/>
</dbReference>
<gene>
    <name evidence="2" type="ORF">NCGR_LOCUS8546</name>
</gene>
<dbReference type="EMBL" id="CAJGYO010000002">
    <property type="protein sequence ID" value="CAD6212806.1"/>
    <property type="molecule type" value="Genomic_DNA"/>
</dbReference>
<feature type="compositionally biased region" description="Basic residues" evidence="1">
    <location>
        <begin position="19"/>
        <end position="29"/>
    </location>
</feature>
<organism evidence="2 3">
    <name type="scientific">Miscanthus lutarioriparius</name>
    <dbReference type="NCBI Taxonomy" id="422564"/>
    <lineage>
        <taxon>Eukaryota</taxon>
        <taxon>Viridiplantae</taxon>
        <taxon>Streptophyta</taxon>
        <taxon>Embryophyta</taxon>
        <taxon>Tracheophyta</taxon>
        <taxon>Spermatophyta</taxon>
        <taxon>Magnoliopsida</taxon>
        <taxon>Liliopsida</taxon>
        <taxon>Poales</taxon>
        <taxon>Poaceae</taxon>
        <taxon>PACMAD clade</taxon>
        <taxon>Panicoideae</taxon>
        <taxon>Andropogonodae</taxon>
        <taxon>Andropogoneae</taxon>
        <taxon>Saccharinae</taxon>
        <taxon>Miscanthus</taxon>
    </lineage>
</organism>
<dbReference type="Proteomes" id="UP000604825">
    <property type="component" value="Unassembled WGS sequence"/>
</dbReference>
<protein>
    <recommendedName>
        <fullName evidence="4">F-box domain-containing protein</fullName>
    </recommendedName>
</protein>
<keyword evidence="3" id="KW-1185">Reference proteome</keyword>
<proteinExistence type="predicted"/>
<evidence type="ECO:0000256" key="1">
    <source>
        <dbReference type="SAM" id="MobiDB-lite"/>
    </source>
</evidence>
<dbReference type="SUPFAM" id="SSF81383">
    <property type="entry name" value="F-box domain"/>
    <property type="match status" value="1"/>
</dbReference>
<evidence type="ECO:0000313" key="2">
    <source>
        <dbReference type="EMBL" id="CAD6212806.1"/>
    </source>
</evidence>
<dbReference type="PANTHER" id="PTHR48218">
    <property type="entry name" value="F-BOX DOMAIN CONTAINING PROTEIN"/>
    <property type="match status" value="1"/>
</dbReference>
<dbReference type="OrthoDB" id="3219396at2759"/>